<dbReference type="CDD" id="cd22031">
    <property type="entry name" value="HMG-box_SoxE"/>
    <property type="match status" value="1"/>
</dbReference>
<dbReference type="PROSITE" id="PS50118">
    <property type="entry name" value="HMG_BOX_2"/>
    <property type="match status" value="1"/>
</dbReference>
<accession>A0AAU9VUD8</accession>
<dbReference type="Gene3D" id="1.10.30.10">
    <property type="entry name" value="High mobility group box domain"/>
    <property type="match status" value="1"/>
</dbReference>
<dbReference type="SMART" id="SM00398">
    <property type="entry name" value="HMG"/>
    <property type="match status" value="1"/>
</dbReference>
<dbReference type="Pfam" id="PF12444">
    <property type="entry name" value="Sox_N"/>
    <property type="match status" value="1"/>
</dbReference>
<evidence type="ECO:0000256" key="1">
    <source>
        <dbReference type="ARBA" id="ARBA00004123"/>
    </source>
</evidence>
<dbReference type="AlphaFoldDB" id="A0AAU9VUD8"/>
<reference evidence="9 10" key="1">
    <citation type="submission" date="2022-05" db="EMBL/GenBank/DDBJ databases">
        <authorList>
            <consortium name="Genoscope - CEA"/>
            <person name="William W."/>
        </authorList>
    </citation>
    <scope>NUCLEOTIDE SEQUENCE [LARGE SCALE GENOMIC DNA]</scope>
</reference>
<evidence type="ECO:0000259" key="8">
    <source>
        <dbReference type="PROSITE" id="PS50118"/>
    </source>
</evidence>
<comment type="caution">
    <text evidence="9">The sequence shown here is derived from an EMBL/GenBank/DDBJ whole genome shotgun (WGS) entry which is preliminary data.</text>
</comment>
<dbReference type="GO" id="GO:0005634">
    <property type="term" value="C:nucleus"/>
    <property type="evidence" value="ECO:0007669"/>
    <property type="project" value="UniProtKB-SubCell"/>
</dbReference>
<feature type="non-terminal residue" evidence="9">
    <location>
        <position position="1"/>
    </location>
</feature>
<evidence type="ECO:0000256" key="6">
    <source>
        <dbReference type="PROSITE-ProRule" id="PRU00267"/>
    </source>
</evidence>
<comment type="subcellular location">
    <subcellularLocation>
        <location evidence="1">Nucleus</location>
    </subcellularLocation>
</comment>
<dbReference type="Pfam" id="PF00505">
    <property type="entry name" value="HMG_box"/>
    <property type="match status" value="1"/>
</dbReference>
<keyword evidence="4" id="KW-0804">Transcription</keyword>
<name>A0AAU9VUD8_9CNID</name>
<evidence type="ECO:0000256" key="4">
    <source>
        <dbReference type="ARBA" id="ARBA00023163"/>
    </source>
</evidence>
<keyword evidence="10" id="KW-1185">Reference proteome</keyword>
<evidence type="ECO:0000256" key="3">
    <source>
        <dbReference type="ARBA" id="ARBA00023125"/>
    </source>
</evidence>
<dbReference type="PANTHER" id="PTHR45803:SF5">
    <property type="entry name" value="SOX100B"/>
    <property type="match status" value="1"/>
</dbReference>
<dbReference type="Proteomes" id="UP001159428">
    <property type="component" value="Unassembled WGS sequence"/>
</dbReference>
<keyword evidence="2" id="KW-0805">Transcription regulation</keyword>
<evidence type="ECO:0000256" key="7">
    <source>
        <dbReference type="SAM" id="MobiDB-lite"/>
    </source>
</evidence>
<dbReference type="GO" id="GO:0000981">
    <property type="term" value="F:DNA-binding transcription factor activity, RNA polymerase II-specific"/>
    <property type="evidence" value="ECO:0007669"/>
    <property type="project" value="TreeGrafter"/>
</dbReference>
<feature type="compositionally biased region" description="Polar residues" evidence="7">
    <location>
        <begin position="421"/>
        <end position="435"/>
    </location>
</feature>
<keyword evidence="5 6" id="KW-0539">Nucleus</keyword>
<dbReference type="InterPro" id="IPR009071">
    <property type="entry name" value="HMG_box_dom"/>
</dbReference>
<feature type="DNA-binding region" description="HMG box" evidence="6">
    <location>
        <begin position="93"/>
        <end position="161"/>
    </location>
</feature>
<feature type="compositionally biased region" description="Low complexity" evidence="7">
    <location>
        <begin position="210"/>
        <end position="239"/>
    </location>
</feature>
<feature type="domain" description="HMG box" evidence="8">
    <location>
        <begin position="93"/>
        <end position="161"/>
    </location>
</feature>
<evidence type="ECO:0000313" key="9">
    <source>
        <dbReference type="EMBL" id="CAH3039765.1"/>
    </source>
</evidence>
<feature type="compositionally biased region" description="Polar residues" evidence="7">
    <location>
        <begin position="275"/>
        <end position="286"/>
    </location>
</feature>
<dbReference type="EMBL" id="CALNXJ010000005">
    <property type="protein sequence ID" value="CAH3039765.1"/>
    <property type="molecule type" value="Genomic_DNA"/>
</dbReference>
<sequence length="442" mass="48316">ICVLNNYTPIFELARSSIFRLEKFSLVIVRPINMTEQTNGETKKSDSDVVQPKNMDLSSAIATAVNHVLDGYDWSLIPLPVRVNGGHKHKPHVKRPMNAFMVWAQAARRKLADQYPHLHNAELSKTLGKLWKLLNDAEKKPFIEEAERLRLKHKREHPDYKYQPRRKKQKGNGGPDQPEATISADDLLKVLKGDTQLMPKSGCSQDGNCASPESSLSGEEASSPGSSCSATSPPTTPTATVKLEGGLKFSEASVADHEIHGPSSSFAACPKKTEPNGSSDSNSNNALDFHVEMGDLTTDLMVDTTEFDQYLHSYTQPLLSNPPSSASSVTFTSHGFTQTHGASKFVTNNNSVSSSYTEFMEQLQKLPSSYPPNQVAPSALQQRNQPDNGAFQFSFGDTEVSGNSSRPFTISDVPSIVIPASTTSAAQNPQSSPSRMHTLVWK</sequence>
<evidence type="ECO:0000313" key="10">
    <source>
        <dbReference type="Proteomes" id="UP001159428"/>
    </source>
</evidence>
<feature type="region of interest" description="Disordered" evidence="7">
    <location>
        <begin position="421"/>
        <end position="442"/>
    </location>
</feature>
<evidence type="ECO:0000256" key="2">
    <source>
        <dbReference type="ARBA" id="ARBA00023015"/>
    </source>
</evidence>
<feature type="region of interest" description="Disordered" evidence="7">
    <location>
        <begin position="367"/>
        <end position="396"/>
    </location>
</feature>
<keyword evidence="3 6" id="KW-0238">DNA-binding</keyword>
<evidence type="ECO:0000256" key="5">
    <source>
        <dbReference type="ARBA" id="ARBA00023242"/>
    </source>
</evidence>
<protein>
    <recommendedName>
        <fullName evidence="8">HMG box domain-containing protein</fullName>
    </recommendedName>
</protein>
<dbReference type="InterPro" id="IPR050917">
    <property type="entry name" value="SOX_TF"/>
</dbReference>
<dbReference type="InterPro" id="IPR022151">
    <property type="entry name" value="Sox_N"/>
</dbReference>
<feature type="region of interest" description="Disordered" evidence="7">
    <location>
        <begin position="197"/>
        <end position="239"/>
    </location>
</feature>
<feature type="region of interest" description="Disordered" evidence="7">
    <location>
        <begin position="259"/>
        <end position="286"/>
    </location>
</feature>
<proteinExistence type="predicted"/>
<organism evidence="9 10">
    <name type="scientific">Pocillopora meandrina</name>
    <dbReference type="NCBI Taxonomy" id="46732"/>
    <lineage>
        <taxon>Eukaryota</taxon>
        <taxon>Metazoa</taxon>
        <taxon>Cnidaria</taxon>
        <taxon>Anthozoa</taxon>
        <taxon>Hexacorallia</taxon>
        <taxon>Scleractinia</taxon>
        <taxon>Astrocoeniina</taxon>
        <taxon>Pocilloporidae</taxon>
        <taxon>Pocillopora</taxon>
    </lineage>
</organism>
<dbReference type="FunFam" id="1.10.30.10:FF:000004">
    <property type="entry name" value="Transcription factor SOX-10"/>
    <property type="match status" value="1"/>
</dbReference>
<gene>
    <name evidence="9" type="ORF">PMEA_00026363</name>
</gene>
<feature type="compositionally biased region" description="Polar residues" evidence="7">
    <location>
        <begin position="367"/>
        <end position="387"/>
    </location>
</feature>
<dbReference type="SUPFAM" id="SSF47095">
    <property type="entry name" value="HMG-box"/>
    <property type="match status" value="1"/>
</dbReference>
<dbReference type="PANTHER" id="PTHR45803">
    <property type="entry name" value="SOX100B"/>
    <property type="match status" value="1"/>
</dbReference>
<dbReference type="GO" id="GO:0000978">
    <property type="term" value="F:RNA polymerase II cis-regulatory region sequence-specific DNA binding"/>
    <property type="evidence" value="ECO:0007669"/>
    <property type="project" value="TreeGrafter"/>
</dbReference>
<dbReference type="InterPro" id="IPR036910">
    <property type="entry name" value="HMG_box_dom_sf"/>
</dbReference>
<feature type="region of interest" description="Disordered" evidence="7">
    <location>
        <begin position="154"/>
        <end position="181"/>
    </location>
</feature>